<protein>
    <submittedName>
        <fullName evidence="2">Uncharacterized protein</fullName>
    </submittedName>
</protein>
<gene>
    <name evidence="2" type="ORF">CAEBREN_15204</name>
</gene>
<accession>G0NTQ2</accession>
<dbReference type="AlphaFoldDB" id="G0NTQ2"/>
<dbReference type="InParanoid" id="G0NTQ2"/>
<evidence type="ECO:0000313" key="3">
    <source>
        <dbReference type="Proteomes" id="UP000008068"/>
    </source>
</evidence>
<dbReference type="Proteomes" id="UP000008068">
    <property type="component" value="Unassembled WGS sequence"/>
</dbReference>
<keyword evidence="3" id="KW-1185">Reference proteome</keyword>
<organism evidence="3">
    <name type="scientific">Caenorhabditis brenneri</name>
    <name type="common">Nematode worm</name>
    <dbReference type="NCBI Taxonomy" id="135651"/>
    <lineage>
        <taxon>Eukaryota</taxon>
        <taxon>Metazoa</taxon>
        <taxon>Ecdysozoa</taxon>
        <taxon>Nematoda</taxon>
        <taxon>Chromadorea</taxon>
        <taxon>Rhabditida</taxon>
        <taxon>Rhabditina</taxon>
        <taxon>Rhabditomorpha</taxon>
        <taxon>Rhabditoidea</taxon>
        <taxon>Rhabditidae</taxon>
        <taxon>Peloderinae</taxon>
        <taxon>Caenorhabditis</taxon>
    </lineage>
</organism>
<reference evidence="3" key="1">
    <citation type="submission" date="2011-07" db="EMBL/GenBank/DDBJ databases">
        <authorList>
            <consortium name="Caenorhabditis brenneri Sequencing and Analysis Consortium"/>
            <person name="Wilson R.K."/>
        </authorList>
    </citation>
    <scope>NUCLEOTIDE SEQUENCE [LARGE SCALE GENOMIC DNA]</scope>
    <source>
        <strain evidence="3">PB2801</strain>
    </source>
</reference>
<evidence type="ECO:0000313" key="2">
    <source>
        <dbReference type="EMBL" id="EGT37303.1"/>
    </source>
</evidence>
<dbReference type="EMBL" id="GL379945">
    <property type="protein sequence ID" value="EGT37303.1"/>
    <property type="molecule type" value="Genomic_DNA"/>
</dbReference>
<feature type="region of interest" description="Disordered" evidence="1">
    <location>
        <begin position="110"/>
        <end position="153"/>
    </location>
</feature>
<feature type="region of interest" description="Disordered" evidence="1">
    <location>
        <begin position="16"/>
        <end position="75"/>
    </location>
</feature>
<dbReference type="HOGENOM" id="CLU_1714887_0_0_1"/>
<feature type="compositionally biased region" description="Low complexity" evidence="1">
    <location>
        <begin position="126"/>
        <end position="140"/>
    </location>
</feature>
<sequence>MKHGLTARAAINMVTRHNRFDVEQQKRLQKQKQPKVSTRPTLPTIFEDEDSHDSPAVKPRRRLNSGAFEEEDEEVSMYWKMTGKVEVEEVAPESVTDEEDGRCNPIFKLNFEEEEETEPNQPLSLEMEGSTSSGYYSESASPEENDGVVYTQL</sequence>
<evidence type="ECO:0000256" key="1">
    <source>
        <dbReference type="SAM" id="MobiDB-lite"/>
    </source>
</evidence>
<name>G0NTQ2_CAEBE</name>
<proteinExistence type="predicted"/>